<reference evidence="2" key="1">
    <citation type="submission" date="2020-05" db="EMBL/GenBank/DDBJ databases">
        <title>WGS assembly of Panicum virgatum.</title>
        <authorList>
            <person name="Lovell J.T."/>
            <person name="Jenkins J."/>
            <person name="Shu S."/>
            <person name="Juenger T.E."/>
            <person name="Schmutz J."/>
        </authorList>
    </citation>
    <scope>NUCLEOTIDE SEQUENCE</scope>
    <source>
        <strain evidence="2">AP13</strain>
    </source>
</reference>
<feature type="region of interest" description="Disordered" evidence="1">
    <location>
        <begin position="78"/>
        <end position="105"/>
    </location>
</feature>
<sequence length="187" mass="20623">MSKLLTRCSTKCCRTYNQPISVPVHPDTQTMPTCIHSSWPRGAWLHPTFSPNNAHSCQRMLRMSESDAARGHCAMAVTTDGPRPEGRPIVSAHESHPRPPLRGNKRKSLRLPLLLPSNNRTRQPSKRAAHLLLHRDPPILAPPPGSLRQFDGHGSLTSCRSHPGAPSRPGWVMAIQTGSQHTLPPPH</sequence>
<dbReference type="AlphaFoldDB" id="A0A8T0SKH0"/>
<comment type="caution">
    <text evidence="2">The sequence shown here is derived from an EMBL/GenBank/DDBJ whole genome shotgun (WGS) entry which is preliminary data.</text>
</comment>
<accession>A0A8T0SKH0</accession>
<organism evidence="2 3">
    <name type="scientific">Panicum virgatum</name>
    <name type="common">Blackwell switchgrass</name>
    <dbReference type="NCBI Taxonomy" id="38727"/>
    <lineage>
        <taxon>Eukaryota</taxon>
        <taxon>Viridiplantae</taxon>
        <taxon>Streptophyta</taxon>
        <taxon>Embryophyta</taxon>
        <taxon>Tracheophyta</taxon>
        <taxon>Spermatophyta</taxon>
        <taxon>Magnoliopsida</taxon>
        <taxon>Liliopsida</taxon>
        <taxon>Poales</taxon>
        <taxon>Poaceae</taxon>
        <taxon>PACMAD clade</taxon>
        <taxon>Panicoideae</taxon>
        <taxon>Panicodae</taxon>
        <taxon>Paniceae</taxon>
        <taxon>Panicinae</taxon>
        <taxon>Panicum</taxon>
        <taxon>Panicum sect. Hiantes</taxon>
    </lineage>
</organism>
<dbReference type="Proteomes" id="UP000823388">
    <property type="component" value="Chromosome 5K"/>
</dbReference>
<feature type="region of interest" description="Disordered" evidence="1">
    <location>
        <begin position="136"/>
        <end position="170"/>
    </location>
</feature>
<gene>
    <name evidence="2" type="ORF">PVAP13_5KG428128</name>
</gene>
<keyword evidence="3" id="KW-1185">Reference proteome</keyword>
<evidence type="ECO:0000256" key="1">
    <source>
        <dbReference type="SAM" id="MobiDB-lite"/>
    </source>
</evidence>
<dbReference type="EMBL" id="CM029045">
    <property type="protein sequence ID" value="KAG2596799.1"/>
    <property type="molecule type" value="Genomic_DNA"/>
</dbReference>
<name>A0A8T0SKH0_PANVG</name>
<evidence type="ECO:0000313" key="3">
    <source>
        <dbReference type="Proteomes" id="UP000823388"/>
    </source>
</evidence>
<evidence type="ECO:0000313" key="2">
    <source>
        <dbReference type="EMBL" id="KAG2596799.1"/>
    </source>
</evidence>
<protein>
    <submittedName>
        <fullName evidence="2">Uncharacterized protein</fullName>
    </submittedName>
</protein>
<proteinExistence type="predicted"/>